<feature type="region of interest" description="Disordered" evidence="4">
    <location>
        <begin position="1"/>
        <end position="27"/>
    </location>
</feature>
<keyword evidence="1" id="KW-0805">Transcription regulation</keyword>
<accession>A0A6P1CYA6</accession>
<sequence>MLPITPTASAHRLATSPRTLQRRLRDEGTTWRTELERVRHAESTRLLRETGLGVDAIATRVGYTDVRALRRAFHRREGVAPSEFRKGVRKP</sequence>
<dbReference type="Pfam" id="PF12833">
    <property type="entry name" value="HTH_18"/>
    <property type="match status" value="1"/>
</dbReference>
<dbReference type="PANTHER" id="PTHR47894">
    <property type="entry name" value="HTH-TYPE TRANSCRIPTIONAL REGULATOR GADX"/>
    <property type="match status" value="1"/>
</dbReference>
<dbReference type="SMART" id="SM00342">
    <property type="entry name" value="HTH_ARAC"/>
    <property type="match status" value="1"/>
</dbReference>
<dbReference type="GO" id="GO:0003700">
    <property type="term" value="F:DNA-binding transcription factor activity"/>
    <property type="evidence" value="ECO:0007669"/>
    <property type="project" value="InterPro"/>
</dbReference>
<dbReference type="PANTHER" id="PTHR47894:SF4">
    <property type="entry name" value="HTH-TYPE TRANSCRIPTIONAL REGULATOR GADX"/>
    <property type="match status" value="1"/>
</dbReference>
<evidence type="ECO:0000259" key="5">
    <source>
        <dbReference type="PROSITE" id="PS01124"/>
    </source>
</evidence>
<proteinExistence type="predicted"/>
<evidence type="ECO:0000256" key="3">
    <source>
        <dbReference type="ARBA" id="ARBA00023163"/>
    </source>
</evidence>
<dbReference type="GO" id="GO:0005829">
    <property type="term" value="C:cytosol"/>
    <property type="evidence" value="ECO:0007669"/>
    <property type="project" value="TreeGrafter"/>
</dbReference>
<dbReference type="GO" id="GO:0000976">
    <property type="term" value="F:transcription cis-regulatory region binding"/>
    <property type="evidence" value="ECO:0007669"/>
    <property type="project" value="TreeGrafter"/>
</dbReference>
<gene>
    <name evidence="6" type="ORF">GV791_28055</name>
</gene>
<dbReference type="InterPro" id="IPR018060">
    <property type="entry name" value="HTH_AraC"/>
</dbReference>
<dbReference type="RefSeq" id="WP_163847850.1">
    <property type="nucleotide sequence ID" value="NZ_JAAGVB010000073.1"/>
</dbReference>
<evidence type="ECO:0000313" key="6">
    <source>
        <dbReference type="EMBL" id="NEW36386.1"/>
    </source>
</evidence>
<evidence type="ECO:0000256" key="2">
    <source>
        <dbReference type="ARBA" id="ARBA00023125"/>
    </source>
</evidence>
<feature type="domain" description="HTH araC/xylS-type" evidence="5">
    <location>
        <begin position="1"/>
        <end position="87"/>
    </location>
</feature>
<organism evidence="6 7">
    <name type="scientific">Nocardia cyriacigeorgica</name>
    <dbReference type="NCBI Taxonomy" id="135487"/>
    <lineage>
        <taxon>Bacteria</taxon>
        <taxon>Bacillati</taxon>
        <taxon>Actinomycetota</taxon>
        <taxon>Actinomycetes</taxon>
        <taxon>Mycobacteriales</taxon>
        <taxon>Nocardiaceae</taxon>
        <taxon>Nocardia</taxon>
    </lineage>
</organism>
<dbReference type="EMBL" id="JAAGVB010000073">
    <property type="protein sequence ID" value="NEW36386.1"/>
    <property type="molecule type" value="Genomic_DNA"/>
</dbReference>
<evidence type="ECO:0000256" key="4">
    <source>
        <dbReference type="SAM" id="MobiDB-lite"/>
    </source>
</evidence>
<evidence type="ECO:0000256" key="1">
    <source>
        <dbReference type="ARBA" id="ARBA00023015"/>
    </source>
</evidence>
<dbReference type="InterPro" id="IPR009057">
    <property type="entry name" value="Homeodomain-like_sf"/>
</dbReference>
<dbReference type="Gene3D" id="1.10.10.60">
    <property type="entry name" value="Homeodomain-like"/>
    <property type="match status" value="1"/>
</dbReference>
<evidence type="ECO:0000313" key="7">
    <source>
        <dbReference type="Proteomes" id="UP000471166"/>
    </source>
</evidence>
<dbReference type="Proteomes" id="UP000471166">
    <property type="component" value="Unassembled WGS sequence"/>
</dbReference>
<reference evidence="6 7" key="1">
    <citation type="submission" date="2020-01" db="EMBL/GenBank/DDBJ databases">
        <title>Genetics and antimicrobial susceptibilities of Nocardia species isolated from the soil; a comparison with species isolated from humans.</title>
        <authorList>
            <person name="Carrasco G."/>
            <person name="Monzon S."/>
            <person name="Sansegundo M."/>
            <person name="Garcia E."/>
            <person name="Garrido N."/>
            <person name="Medina M.J."/>
            <person name="Villalon P."/>
            <person name="Ramirez-Arocha A.C."/>
            <person name="Jimenez P."/>
            <person name="Cuesta I."/>
            <person name="Valdezate S."/>
        </authorList>
    </citation>
    <scope>NUCLEOTIDE SEQUENCE [LARGE SCALE GENOMIC DNA]</scope>
    <source>
        <strain evidence="6 7">CNM20110626</strain>
    </source>
</reference>
<dbReference type="SUPFAM" id="SSF46689">
    <property type="entry name" value="Homeodomain-like"/>
    <property type="match status" value="1"/>
</dbReference>
<keyword evidence="3" id="KW-0804">Transcription</keyword>
<keyword evidence="2" id="KW-0238">DNA-binding</keyword>
<comment type="caution">
    <text evidence="6">The sequence shown here is derived from an EMBL/GenBank/DDBJ whole genome shotgun (WGS) entry which is preliminary data.</text>
</comment>
<protein>
    <submittedName>
        <fullName evidence="6">Helix-turn-helix transcriptional regulator</fullName>
    </submittedName>
</protein>
<dbReference type="PROSITE" id="PS01124">
    <property type="entry name" value="HTH_ARAC_FAMILY_2"/>
    <property type="match status" value="1"/>
</dbReference>
<name>A0A6P1CYA6_9NOCA</name>
<dbReference type="AlphaFoldDB" id="A0A6P1CYA6"/>